<comment type="caution">
    <text evidence="2">The sequence shown here is derived from an EMBL/GenBank/DDBJ whole genome shotgun (WGS) entry which is preliminary data.</text>
</comment>
<evidence type="ECO:0000256" key="1">
    <source>
        <dbReference type="SAM" id="Coils"/>
    </source>
</evidence>
<keyword evidence="3" id="KW-1185">Reference proteome</keyword>
<feature type="coiled-coil region" evidence="1">
    <location>
        <begin position="36"/>
        <end position="63"/>
    </location>
</feature>
<evidence type="ECO:0000313" key="3">
    <source>
        <dbReference type="Proteomes" id="UP001461498"/>
    </source>
</evidence>
<keyword evidence="1" id="KW-0175">Coiled coil</keyword>
<accession>A0AAW1CGE0</accession>
<gene>
    <name evidence="2" type="ORF">O3M35_012839</name>
</gene>
<sequence length="210" mass="24958">MDTFGNSENEKSIGNDCTNYTRNKILTAKHNHKPTMNKTEKLIEKEEGELFNKEDENVRQEARFRTGRAQGKDRRICDRRRNKTTQYKVGDFETIDENFNDSVCGSEIEFINSTTSKIKFFGDRLMMELNCRFRLNYDKSFEHFIPELHHFKLLGYNIPEVLCRLLKESRGIGFRLNTIEMLLAQYRDFCFTKPKHIVIILRFFLISDNF</sequence>
<protein>
    <submittedName>
        <fullName evidence="2">Uncharacterized protein</fullName>
    </submittedName>
</protein>
<reference evidence="2 3" key="1">
    <citation type="submission" date="2022-12" db="EMBL/GenBank/DDBJ databases">
        <title>Chromosome-level genome assembly of true bugs.</title>
        <authorList>
            <person name="Ma L."/>
            <person name="Li H."/>
        </authorList>
    </citation>
    <scope>NUCLEOTIDE SEQUENCE [LARGE SCALE GENOMIC DNA]</scope>
    <source>
        <strain evidence="2">Lab_2022b</strain>
    </source>
</reference>
<dbReference type="Proteomes" id="UP001461498">
    <property type="component" value="Unassembled WGS sequence"/>
</dbReference>
<dbReference type="AlphaFoldDB" id="A0AAW1CGE0"/>
<dbReference type="EMBL" id="JAPXFL010000026">
    <property type="protein sequence ID" value="KAK9496970.1"/>
    <property type="molecule type" value="Genomic_DNA"/>
</dbReference>
<name>A0AAW1CGE0_9HEMI</name>
<proteinExistence type="predicted"/>
<organism evidence="2 3">
    <name type="scientific">Rhynocoris fuscipes</name>
    <dbReference type="NCBI Taxonomy" id="488301"/>
    <lineage>
        <taxon>Eukaryota</taxon>
        <taxon>Metazoa</taxon>
        <taxon>Ecdysozoa</taxon>
        <taxon>Arthropoda</taxon>
        <taxon>Hexapoda</taxon>
        <taxon>Insecta</taxon>
        <taxon>Pterygota</taxon>
        <taxon>Neoptera</taxon>
        <taxon>Paraneoptera</taxon>
        <taxon>Hemiptera</taxon>
        <taxon>Heteroptera</taxon>
        <taxon>Panheteroptera</taxon>
        <taxon>Cimicomorpha</taxon>
        <taxon>Reduviidae</taxon>
        <taxon>Harpactorinae</taxon>
        <taxon>Harpactorini</taxon>
        <taxon>Rhynocoris</taxon>
    </lineage>
</organism>
<evidence type="ECO:0000313" key="2">
    <source>
        <dbReference type="EMBL" id="KAK9496970.1"/>
    </source>
</evidence>